<evidence type="ECO:0000256" key="2">
    <source>
        <dbReference type="HAMAP-Rule" id="MF_00758"/>
    </source>
</evidence>
<evidence type="ECO:0000313" key="3">
    <source>
        <dbReference type="EMBL" id="AMO69962.1"/>
    </source>
</evidence>
<organism evidence="3 4">
    <name type="scientific">Zhongshania aliphaticivorans</name>
    <dbReference type="NCBI Taxonomy" id="1470434"/>
    <lineage>
        <taxon>Bacteria</taxon>
        <taxon>Pseudomonadati</taxon>
        <taxon>Pseudomonadota</taxon>
        <taxon>Gammaproteobacteria</taxon>
        <taxon>Cellvibrionales</taxon>
        <taxon>Spongiibacteraceae</taxon>
        <taxon>Zhongshania</taxon>
    </lineage>
</organism>
<dbReference type="SUPFAM" id="SSF143456">
    <property type="entry name" value="VC0467-like"/>
    <property type="match status" value="1"/>
</dbReference>
<dbReference type="Proteomes" id="UP000074119">
    <property type="component" value="Chromosome"/>
</dbReference>
<dbReference type="HAMAP" id="MF_00758">
    <property type="entry name" value="UPF0301"/>
    <property type="match status" value="1"/>
</dbReference>
<sequence>MNQSAFPSLKNHFLIALPGLRDGIFTHSITYLCEHDDQGAMGIVINHPLGMEVDEILEQLEIDGQIFEHRDPVFAGGPVHTDRGFVLHRRDHHQWQASIEVTDTVALTTSLDILEAIALNRGPSQCLIALGYAGWDAGQLEEEIQSNTWLTLPASEEVLFNVPSDQKIDAALAVLGITFSQLGSDSGHA</sequence>
<dbReference type="NCBIfam" id="NF001266">
    <property type="entry name" value="PRK00228.1-1"/>
    <property type="match status" value="1"/>
</dbReference>
<dbReference type="GO" id="GO:0005829">
    <property type="term" value="C:cytosol"/>
    <property type="evidence" value="ECO:0007669"/>
    <property type="project" value="TreeGrafter"/>
</dbReference>
<dbReference type="Gene3D" id="3.40.1740.10">
    <property type="entry name" value="VC0467-like"/>
    <property type="match status" value="1"/>
</dbReference>
<reference evidence="3 4" key="1">
    <citation type="submission" date="2015-12" db="EMBL/GenBank/DDBJ databases">
        <authorList>
            <person name="Shamseldin A."/>
            <person name="Moawad H."/>
            <person name="Abd El-Rahim W.M."/>
            <person name="Sadowsky M.J."/>
        </authorList>
    </citation>
    <scope>NUCLEOTIDE SEQUENCE [LARGE SCALE GENOMIC DNA]</scope>
    <source>
        <strain evidence="3 4">SM2</strain>
    </source>
</reference>
<dbReference type="EMBL" id="CP014544">
    <property type="protein sequence ID" value="AMO69962.1"/>
    <property type="molecule type" value="Genomic_DNA"/>
</dbReference>
<dbReference type="AlphaFoldDB" id="A0A127M9P3"/>
<dbReference type="PANTHER" id="PTHR30327">
    <property type="entry name" value="UNCHARACTERIZED PROTEIN YQGE"/>
    <property type="match status" value="1"/>
</dbReference>
<gene>
    <name evidence="3" type="ORF">AZF00_17370</name>
</gene>
<dbReference type="KEGG" id="zal:AZF00_17370"/>
<evidence type="ECO:0000313" key="4">
    <source>
        <dbReference type="Proteomes" id="UP000074119"/>
    </source>
</evidence>
<dbReference type="PANTHER" id="PTHR30327:SF1">
    <property type="entry name" value="UPF0301 PROTEIN YQGE"/>
    <property type="match status" value="1"/>
</dbReference>
<protein>
    <recommendedName>
        <fullName evidence="2">UPF0301 protein AZF00_17370</fullName>
    </recommendedName>
</protein>
<dbReference type="RefSeq" id="WP_008252617.1">
    <property type="nucleotide sequence ID" value="NZ_CP014544.1"/>
</dbReference>
<dbReference type="Pfam" id="PF02622">
    <property type="entry name" value="DUF179"/>
    <property type="match status" value="1"/>
</dbReference>
<comment type="similarity">
    <text evidence="1 2">Belongs to the UPF0301 (AlgH) family.</text>
</comment>
<dbReference type="InterPro" id="IPR003774">
    <property type="entry name" value="AlgH-like"/>
</dbReference>
<name>A0A127M9P3_9GAMM</name>
<dbReference type="STRING" id="1470434.AZF00_17370"/>
<evidence type="ECO:0000256" key="1">
    <source>
        <dbReference type="ARBA" id="ARBA00009600"/>
    </source>
</evidence>
<accession>A0A127M9P3</accession>
<proteinExistence type="inferred from homology"/>